<evidence type="ECO:0000256" key="3">
    <source>
        <dbReference type="ARBA" id="ARBA00022729"/>
    </source>
</evidence>
<evidence type="ECO:0000256" key="7">
    <source>
        <dbReference type="SAM" id="Phobius"/>
    </source>
</evidence>
<keyword evidence="5 7" id="KW-0472">Membrane</keyword>
<feature type="transmembrane region" description="Helical" evidence="7">
    <location>
        <begin position="56"/>
        <end position="77"/>
    </location>
</feature>
<feature type="chain" id="PRO_5022676471" evidence="8">
    <location>
        <begin position="24"/>
        <end position="237"/>
    </location>
</feature>
<comment type="subcellular location">
    <subcellularLocation>
        <location evidence="1">Endomembrane system</location>
        <topology evidence="1">Multi-pass membrane protein</topology>
    </subcellularLocation>
</comment>
<evidence type="ECO:0000256" key="2">
    <source>
        <dbReference type="ARBA" id="ARBA00022692"/>
    </source>
</evidence>
<dbReference type="InterPro" id="IPR052222">
    <property type="entry name" value="DESIGUAL"/>
</dbReference>
<feature type="transmembrane region" description="Helical" evidence="7">
    <location>
        <begin position="140"/>
        <end position="161"/>
    </location>
</feature>
<evidence type="ECO:0000256" key="8">
    <source>
        <dbReference type="SAM" id="SignalP"/>
    </source>
</evidence>
<evidence type="ECO:0000313" key="10">
    <source>
        <dbReference type="Proteomes" id="UP000325315"/>
    </source>
</evidence>
<reference evidence="10" key="1">
    <citation type="journal article" date="2019" name="Plant Biotechnol. J.">
        <title>Genome sequencing of the Australian wild diploid species Gossypium australe highlights disease resistance and delayed gland morphogenesis.</title>
        <authorList>
            <person name="Cai Y."/>
            <person name="Cai X."/>
            <person name="Wang Q."/>
            <person name="Wang P."/>
            <person name="Zhang Y."/>
            <person name="Cai C."/>
            <person name="Xu Y."/>
            <person name="Wang K."/>
            <person name="Zhou Z."/>
            <person name="Wang C."/>
            <person name="Geng S."/>
            <person name="Li B."/>
            <person name="Dong Q."/>
            <person name="Hou Y."/>
            <person name="Wang H."/>
            <person name="Ai P."/>
            <person name="Liu Z."/>
            <person name="Yi F."/>
            <person name="Sun M."/>
            <person name="An G."/>
            <person name="Cheng J."/>
            <person name="Zhang Y."/>
            <person name="Shi Q."/>
            <person name="Xie Y."/>
            <person name="Shi X."/>
            <person name="Chang Y."/>
            <person name="Huang F."/>
            <person name="Chen Y."/>
            <person name="Hong S."/>
            <person name="Mi L."/>
            <person name="Sun Q."/>
            <person name="Zhang L."/>
            <person name="Zhou B."/>
            <person name="Peng R."/>
            <person name="Zhang X."/>
            <person name="Liu F."/>
        </authorList>
    </citation>
    <scope>NUCLEOTIDE SEQUENCE [LARGE SCALE GENOMIC DNA]</scope>
    <source>
        <strain evidence="10">cv. PA1801</strain>
    </source>
</reference>
<comment type="similarity">
    <text evidence="6">Belongs to the DESIGUAL family.</text>
</comment>
<dbReference type="EMBL" id="SMMG02000007">
    <property type="protein sequence ID" value="KAA3467628.1"/>
    <property type="molecule type" value="Genomic_DNA"/>
</dbReference>
<dbReference type="OrthoDB" id="2015495at2759"/>
<evidence type="ECO:0000256" key="6">
    <source>
        <dbReference type="ARBA" id="ARBA00029467"/>
    </source>
</evidence>
<organism evidence="9 10">
    <name type="scientific">Gossypium australe</name>
    <dbReference type="NCBI Taxonomy" id="47621"/>
    <lineage>
        <taxon>Eukaryota</taxon>
        <taxon>Viridiplantae</taxon>
        <taxon>Streptophyta</taxon>
        <taxon>Embryophyta</taxon>
        <taxon>Tracheophyta</taxon>
        <taxon>Spermatophyta</taxon>
        <taxon>Magnoliopsida</taxon>
        <taxon>eudicotyledons</taxon>
        <taxon>Gunneridae</taxon>
        <taxon>Pentapetalae</taxon>
        <taxon>rosids</taxon>
        <taxon>malvids</taxon>
        <taxon>Malvales</taxon>
        <taxon>Malvaceae</taxon>
        <taxon>Malvoideae</taxon>
        <taxon>Gossypium</taxon>
    </lineage>
</organism>
<protein>
    <submittedName>
        <fullName evidence="9">Fiber protein Fb34</fullName>
    </submittedName>
</protein>
<dbReference type="GO" id="GO:0012505">
    <property type="term" value="C:endomembrane system"/>
    <property type="evidence" value="ECO:0007669"/>
    <property type="project" value="UniProtKB-SubCell"/>
</dbReference>
<dbReference type="Proteomes" id="UP000325315">
    <property type="component" value="Unassembled WGS sequence"/>
</dbReference>
<dbReference type="InterPro" id="IPR009606">
    <property type="entry name" value="DEAL/Modifying_wall_lignin1/2"/>
</dbReference>
<evidence type="ECO:0000256" key="5">
    <source>
        <dbReference type="ARBA" id="ARBA00023136"/>
    </source>
</evidence>
<evidence type="ECO:0000256" key="4">
    <source>
        <dbReference type="ARBA" id="ARBA00022989"/>
    </source>
</evidence>
<comment type="caution">
    <text evidence="9">The sequence shown here is derived from an EMBL/GenBank/DDBJ whole genome shotgun (WGS) entry which is preliminary data.</text>
</comment>
<feature type="transmembrane region" description="Helical" evidence="7">
    <location>
        <begin position="89"/>
        <end position="112"/>
    </location>
</feature>
<evidence type="ECO:0000256" key="1">
    <source>
        <dbReference type="ARBA" id="ARBA00004127"/>
    </source>
</evidence>
<dbReference type="Pfam" id="PF06749">
    <property type="entry name" value="DUF1218"/>
    <property type="match status" value="1"/>
</dbReference>
<keyword evidence="10" id="KW-1185">Reference proteome</keyword>
<sequence>MASKLLLIAVFVLDLIAFGLAVAAEQRRSTAKIVQDSEVNYNYCVYDSDISTGYGVGAFLFLMVSQALVMAASKCFCCGKGLNPSGSRAWAVILFIVCWLFFLIAEICLLAGSVRNAYHTKYRTIFSEQPPSCETVRKGVFGAGAAFIFLNAIVNKFYYICYSSARDKSFQAYGGETGVGSLSGTIIQAEGRLFFKQEMYIPITESNARYLTITKNPTCTRKLVMAPSEYLSQYTPN</sequence>
<keyword evidence="2 7" id="KW-0812">Transmembrane</keyword>
<dbReference type="PANTHER" id="PTHR31769">
    <property type="entry name" value="OS07G0462200 PROTEIN-RELATED"/>
    <property type="match status" value="1"/>
</dbReference>
<dbReference type="AlphaFoldDB" id="A0A5B6VEJ9"/>
<proteinExistence type="inferred from homology"/>
<name>A0A5B6VEJ9_9ROSI</name>
<keyword evidence="4 7" id="KW-1133">Transmembrane helix</keyword>
<gene>
    <name evidence="9" type="ORF">EPI10_002623</name>
</gene>
<evidence type="ECO:0000313" key="9">
    <source>
        <dbReference type="EMBL" id="KAA3467628.1"/>
    </source>
</evidence>
<keyword evidence="3 8" id="KW-0732">Signal</keyword>
<accession>A0A5B6VEJ9</accession>
<feature type="signal peptide" evidence="8">
    <location>
        <begin position="1"/>
        <end position="23"/>
    </location>
</feature>